<accession>A0A644XQW4</accession>
<dbReference type="EMBL" id="VSSQ01003021">
    <property type="protein sequence ID" value="MPM18630.1"/>
    <property type="molecule type" value="Genomic_DNA"/>
</dbReference>
<evidence type="ECO:0000313" key="1">
    <source>
        <dbReference type="EMBL" id="MPM18630.1"/>
    </source>
</evidence>
<dbReference type="AlphaFoldDB" id="A0A644XQW4"/>
<sequence>MRKQVGKPELVSPAHADFVVRHASRSVGRCAHRDSGRVGIRKSQRKRAVVRRGRDCCQCHRVAARAGDRCRKHGRKFILRIERFGNLSGDLCHSVFCFNFHFHRVPGIAGGREGQRDGSRRGGRMCNLFGFSLRGRRVILNREPDFSHTFVSLCAFNRRNSVCGELFTDGLTEVIQAFDFDNPVDTGYVSRNGHASGHCGICDSGRDILSRRSEVCSGMNAVCIGRQSICRADLKMREKCHVAGDTGDG</sequence>
<name>A0A644XQW4_9ZZZZ</name>
<organism evidence="1">
    <name type="scientific">bioreactor metagenome</name>
    <dbReference type="NCBI Taxonomy" id="1076179"/>
    <lineage>
        <taxon>unclassified sequences</taxon>
        <taxon>metagenomes</taxon>
        <taxon>ecological metagenomes</taxon>
    </lineage>
</organism>
<protein>
    <submittedName>
        <fullName evidence="1">Uncharacterized protein</fullName>
    </submittedName>
</protein>
<comment type="caution">
    <text evidence="1">The sequence shown here is derived from an EMBL/GenBank/DDBJ whole genome shotgun (WGS) entry which is preliminary data.</text>
</comment>
<reference evidence="1" key="1">
    <citation type="submission" date="2019-08" db="EMBL/GenBank/DDBJ databases">
        <authorList>
            <person name="Kucharzyk K."/>
            <person name="Murdoch R.W."/>
            <person name="Higgins S."/>
            <person name="Loffler F."/>
        </authorList>
    </citation>
    <scope>NUCLEOTIDE SEQUENCE</scope>
</reference>
<proteinExistence type="predicted"/>
<gene>
    <name evidence="1" type="ORF">SDC9_65043</name>
</gene>